<name>A0A368VWM3_9ACTN</name>
<reference evidence="1 2" key="1">
    <citation type="submission" date="2018-07" db="EMBL/GenBank/DDBJ databases">
        <title>Genomic Encyclopedia of Type Strains, Phase III (KMG-III): the genomes of soil and plant-associated and newly described type strains.</title>
        <authorList>
            <person name="Whitman W."/>
        </authorList>
    </citation>
    <scope>NUCLEOTIDE SEQUENCE [LARGE SCALE GENOMIC DNA]</scope>
    <source>
        <strain evidence="1 2">CECT 8575</strain>
    </source>
</reference>
<organism evidence="1 2">
    <name type="scientific">Halopolyspora algeriensis</name>
    <dbReference type="NCBI Taxonomy" id="1500506"/>
    <lineage>
        <taxon>Bacteria</taxon>
        <taxon>Bacillati</taxon>
        <taxon>Actinomycetota</taxon>
        <taxon>Actinomycetes</taxon>
        <taxon>Actinomycetes incertae sedis</taxon>
        <taxon>Halopolyspora</taxon>
    </lineage>
</organism>
<sequence>MFCETIQTKLLSLPDHVQVYPTHVAGSLCGGNIGSRLSITVGFERRTNPILAEVDSQDEFVGECLRLNNPPAIPPYWRRMRTRCRVR</sequence>
<evidence type="ECO:0008006" key="3">
    <source>
        <dbReference type="Google" id="ProtNLM"/>
    </source>
</evidence>
<keyword evidence="2" id="KW-1185">Reference proteome</keyword>
<comment type="caution">
    <text evidence="1">The sequence shown here is derived from an EMBL/GenBank/DDBJ whole genome shotgun (WGS) entry which is preliminary data.</text>
</comment>
<protein>
    <recommendedName>
        <fullName evidence="3">Metallo-beta-lactamase superfamily protein</fullName>
    </recommendedName>
</protein>
<proteinExistence type="predicted"/>
<dbReference type="Proteomes" id="UP000253495">
    <property type="component" value="Unassembled WGS sequence"/>
</dbReference>
<accession>A0A368VWM3</accession>
<dbReference type="AlphaFoldDB" id="A0A368VWM3"/>
<dbReference type="Gene3D" id="3.60.15.10">
    <property type="entry name" value="Ribonuclease Z/Hydroxyacylglutathione hydrolase-like"/>
    <property type="match status" value="1"/>
</dbReference>
<gene>
    <name evidence="1" type="ORF">DFQ14_102588</name>
</gene>
<dbReference type="InterPro" id="IPR036866">
    <property type="entry name" value="RibonucZ/Hydroxyglut_hydro"/>
</dbReference>
<evidence type="ECO:0000313" key="1">
    <source>
        <dbReference type="EMBL" id="RCW46285.1"/>
    </source>
</evidence>
<evidence type="ECO:0000313" key="2">
    <source>
        <dbReference type="Proteomes" id="UP000253495"/>
    </source>
</evidence>
<dbReference type="EMBL" id="QPJC01000002">
    <property type="protein sequence ID" value="RCW46285.1"/>
    <property type="molecule type" value="Genomic_DNA"/>
</dbReference>